<feature type="region of interest" description="Disordered" evidence="1">
    <location>
        <begin position="1"/>
        <end position="31"/>
    </location>
</feature>
<dbReference type="AlphaFoldDB" id="A0A484AQQ8"/>
<gene>
    <name evidence="2" type="ORF">AWZ03_014824</name>
</gene>
<reference evidence="2 3" key="1">
    <citation type="journal article" date="2019" name="J. Hered.">
        <title>An Improved Genome Assembly for Drosophila navojoa, the Basal Species in the mojavensis Cluster.</title>
        <authorList>
            <person name="Vanderlinde T."/>
            <person name="Dupim E.G."/>
            <person name="Nazario-Yepiz N.O."/>
            <person name="Carvalho A.B."/>
        </authorList>
    </citation>
    <scope>NUCLEOTIDE SEQUENCE [LARGE SCALE GENOMIC DNA]</scope>
    <source>
        <strain evidence="2">Navoj_Jal97</strain>
        <tissue evidence="2">Whole organism</tissue>
    </source>
</reference>
<comment type="caution">
    <text evidence="2">The sequence shown here is derived from an EMBL/GenBank/DDBJ whole genome shotgun (WGS) entry which is preliminary data.</text>
</comment>
<sequence length="105" mass="11027">MIWAPPTPTADSESIEDEDENGISATASTSTLRIAEDTSTDIQLEVRPMDDIPTVGSKMEEQTFAEAATVAGCAAEENSDSPVMTTAALPTMATKTASTITSERD</sequence>
<evidence type="ECO:0000313" key="2">
    <source>
        <dbReference type="EMBL" id="TDG38754.1"/>
    </source>
</evidence>
<evidence type="ECO:0000313" key="3">
    <source>
        <dbReference type="Proteomes" id="UP000295192"/>
    </source>
</evidence>
<organism evidence="2 3">
    <name type="scientific">Drosophila navojoa</name>
    <name type="common">Fruit fly</name>
    <dbReference type="NCBI Taxonomy" id="7232"/>
    <lineage>
        <taxon>Eukaryota</taxon>
        <taxon>Metazoa</taxon>
        <taxon>Ecdysozoa</taxon>
        <taxon>Arthropoda</taxon>
        <taxon>Hexapoda</taxon>
        <taxon>Insecta</taxon>
        <taxon>Pterygota</taxon>
        <taxon>Neoptera</taxon>
        <taxon>Endopterygota</taxon>
        <taxon>Diptera</taxon>
        <taxon>Brachycera</taxon>
        <taxon>Muscomorpha</taxon>
        <taxon>Ephydroidea</taxon>
        <taxon>Drosophilidae</taxon>
        <taxon>Drosophila</taxon>
    </lineage>
</organism>
<dbReference type="EMBL" id="LSRL02002030">
    <property type="protein sequence ID" value="TDG38754.1"/>
    <property type="molecule type" value="Genomic_DNA"/>
</dbReference>
<protein>
    <submittedName>
        <fullName evidence="2">Uncharacterized protein</fullName>
    </submittedName>
</protein>
<keyword evidence="3" id="KW-1185">Reference proteome</keyword>
<dbReference type="Proteomes" id="UP000295192">
    <property type="component" value="Unassembled WGS sequence"/>
</dbReference>
<evidence type="ECO:0000256" key="1">
    <source>
        <dbReference type="SAM" id="MobiDB-lite"/>
    </source>
</evidence>
<proteinExistence type="predicted"/>
<accession>A0A484AQQ8</accession>
<name>A0A484AQQ8_DRONA</name>